<evidence type="ECO:0000313" key="2">
    <source>
        <dbReference type="Proteomes" id="UP000663193"/>
    </source>
</evidence>
<organism evidence="1 2">
    <name type="scientific">Phaeosphaeria nodorum (strain SN15 / ATCC MYA-4574 / FGSC 10173)</name>
    <name type="common">Glume blotch fungus</name>
    <name type="synonym">Parastagonospora nodorum</name>
    <dbReference type="NCBI Taxonomy" id="321614"/>
    <lineage>
        <taxon>Eukaryota</taxon>
        <taxon>Fungi</taxon>
        <taxon>Dikarya</taxon>
        <taxon>Ascomycota</taxon>
        <taxon>Pezizomycotina</taxon>
        <taxon>Dothideomycetes</taxon>
        <taxon>Pleosporomycetidae</taxon>
        <taxon>Pleosporales</taxon>
        <taxon>Pleosporineae</taxon>
        <taxon>Phaeosphaeriaceae</taxon>
        <taxon>Parastagonospora</taxon>
    </lineage>
</organism>
<dbReference type="AlphaFoldDB" id="A0A7U2HW66"/>
<dbReference type="EMBL" id="CP069026">
    <property type="protein sequence ID" value="QRC94185.1"/>
    <property type="molecule type" value="Genomic_DNA"/>
</dbReference>
<dbReference type="Proteomes" id="UP000663193">
    <property type="component" value="Chromosome 4"/>
</dbReference>
<evidence type="ECO:0000313" key="1">
    <source>
        <dbReference type="EMBL" id="QRC94185.1"/>
    </source>
</evidence>
<keyword evidence="2" id="KW-1185">Reference proteome</keyword>
<protein>
    <submittedName>
        <fullName evidence="1">Uncharacterized protein</fullName>
    </submittedName>
</protein>
<reference evidence="2" key="1">
    <citation type="journal article" date="2021" name="BMC Genomics">
        <title>Chromosome-level genome assembly and manually-curated proteome of model necrotroph Parastagonospora nodorum Sn15 reveals a genome-wide trove of candidate effector homologs, and redundancy of virulence-related functions within an accessory chromosome.</title>
        <authorList>
            <person name="Bertazzoni S."/>
            <person name="Jones D.A.B."/>
            <person name="Phan H.T."/>
            <person name="Tan K.-C."/>
            <person name="Hane J.K."/>
        </authorList>
    </citation>
    <scope>NUCLEOTIDE SEQUENCE [LARGE SCALE GENOMIC DNA]</scope>
    <source>
        <strain evidence="2">SN15 / ATCC MYA-4574 / FGSC 10173)</strain>
    </source>
</reference>
<accession>A0A7U2HW66</accession>
<dbReference type="VEuPathDB" id="FungiDB:JI435_074560"/>
<name>A0A7U2HW66_PHANO</name>
<sequence length="91" mass="10159">MFQDGIVKCPGGRSWSHLPEHYHPRAKRGHLCLNLGYAVRTPTFSAQFLVLISASCWPSRCVCTITQLGLCVIGRSNHRHVFAEVATVPRN</sequence>
<gene>
    <name evidence="1" type="ORF">JI435_074560</name>
</gene>
<proteinExistence type="predicted"/>